<sequence length="518" mass="59258">MNLSKKTFLYSAIISGTIVTLMISYFVLMIPSLYVDYIKKLNFESIKAVQANYLRDGNYTNISSRNLSGTATIKVPMEGNSIFASNMLGSIKINIDDEELLKIIEKIRYYSENPESINEEDKESFDFSKFKKKFFNNDIFKDNPPITFEVLEEEKVTNYKKVSSKINIINENFVIYEYNVADNNNSYTTYMAISRDNGDIIISILPIMNPEIGEIRPIIFQSLPMIIAISLLIILISTSLFSRKIVNPIEKLVKHANFMKSNTNYYVEPIEVYGEDEIAVLACTLNELYSKLNKAFNELEEKNKYLLHQNERQEVFLRGSSHQLKTPVAASLLLLEGMIDEVGKYKNTKEYLPKVKMQVLSMSNIINELLDASKKQEEIISNNIKIESIITESLLSHEIQLKLKEINLIKEIEAVEIISNSEILYKMIDNIISNSINYTPKSGNIKIILSKDSFKVINYGVKIEESLLPHIFDAFVSSNSENSGHGLGLYIVSYYSKLLNYNVDIRNIENGVEAIVYF</sequence>
<gene>
    <name evidence="17" type="ORF">H7E68_02335</name>
</gene>
<protein>
    <recommendedName>
        <fullName evidence="3">histidine kinase</fullName>
        <ecNumber evidence="3">2.7.13.3</ecNumber>
    </recommendedName>
</protein>
<evidence type="ECO:0000259" key="16">
    <source>
        <dbReference type="PROSITE" id="PS50885"/>
    </source>
</evidence>
<keyword evidence="13 14" id="KW-0472">Membrane</keyword>
<evidence type="ECO:0000256" key="2">
    <source>
        <dbReference type="ARBA" id="ARBA00004651"/>
    </source>
</evidence>
<evidence type="ECO:0000256" key="7">
    <source>
        <dbReference type="ARBA" id="ARBA00022692"/>
    </source>
</evidence>
<dbReference type="CDD" id="cd06225">
    <property type="entry name" value="HAMP"/>
    <property type="match status" value="1"/>
</dbReference>
<dbReference type="Pfam" id="PF00512">
    <property type="entry name" value="HisKA"/>
    <property type="match status" value="1"/>
</dbReference>
<dbReference type="SMART" id="SM00388">
    <property type="entry name" value="HisKA"/>
    <property type="match status" value="1"/>
</dbReference>
<keyword evidence="5" id="KW-0597">Phosphoprotein</keyword>
<dbReference type="Pfam" id="PF02518">
    <property type="entry name" value="HATPase_c"/>
    <property type="match status" value="1"/>
</dbReference>
<dbReference type="InterPro" id="IPR003660">
    <property type="entry name" value="HAMP_dom"/>
</dbReference>
<evidence type="ECO:0000256" key="13">
    <source>
        <dbReference type="ARBA" id="ARBA00023136"/>
    </source>
</evidence>
<evidence type="ECO:0000256" key="9">
    <source>
        <dbReference type="ARBA" id="ARBA00022777"/>
    </source>
</evidence>
<reference evidence="17 18" key="1">
    <citation type="submission" date="2020-08" db="EMBL/GenBank/DDBJ databases">
        <title>Clostridia isolated from Swiss meat.</title>
        <authorList>
            <person name="Wambui J."/>
            <person name="Stevens M.J.A."/>
            <person name="Stephan R."/>
        </authorList>
    </citation>
    <scope>NUCLEOTIDE SEQUENCE [LARGE SCALE GENOMIC DNA]</scope>
    <source>
        <strain evidence="17 18">CM001</strain>
    </source>
</reference>
<dbReference type="RefSeq" id="WP_185163378.1">
    <property type="nucleotide sequence ID" value="NZ_JACKWY010000001.1"/>
</dbReference>
<keyword evidence="7 14" id="KW-0812">Transmembrane</keyword>
<organism evidence="17 18">
    <name type="scientific">Clostridium gasigenes</name>
    <dbReference type="NCBI Taxonomy" id="94869"/>
    <lineage>
        <taxon>Bacteria</taxon>
        <taxon>Bacillati</taxon>
        <taxon>Bacillota</taxon>
        <taxon>Clostridia</taxon>
        <taxon>Eubacteriales</taxon>
        <taxon>Clostridiaceae</taxon>
        <taxon>Clostridium</taxon>
    </lineage>
</organism>
<evidence type="ECO:0000256" key="11">
    <source>
        <dbReference type="ARBA" id="ARBA00022989"/>
    </source>
</evidence>
<keyword evidence="4" id="KW-1003">Cell membrane</keyword>
<evidence type="ECO:0000256" key="10">
    <source>
        <dbReference type="ARBA" id="ARBA00022840"/>
    </source>
</evidence>
<evidence type="ECO:0000256" key="3">
    <source>
        <dbReference type="ARBA" id="ARBA00012438"/>
    </source>
</evidence>
<proteinExistence type="predicted"/>
<dbReference type="PROSITE" id="PS50109">
    <property type="entry name" value="HIS_KIN"/>
    <property type="match status" value="1"/>
</dbReference>
<dbReference type="GO" id="GO:0005524">
    <property type="term" value="F:ATP binding"/>
    <property type="evidence" value="ECO:0007669"/>
    <property type="project" value="UniProtKB-KW"/>
</dbReference>
<feature type="domain" description="Histidine kinase" evidence="15">
    <location>
        <begin position="319"/>
        <end position="518"/>
    </location>
</feature>
<dbReference type="AlphaFoldDB" id="A0A7X0SC97"/>
<accession>A0A7X0SC97</accession>
<dbReference type="Gene3D" id="3.30.565.10">
    <property type="entry name" value="Histidine kinase-like ATPase, C-terminal domain"/>
    <property type="match status" value="1"/>
</dbReference>
<dbReference type="PANTHER" id="PTHR45528">
    <property type="entry name" value="SENSOR HISTIDINE KINASE CPXA"/>
    <property type="match status" value="1"/>
</dbReference>
<dbReference type="GO" id="GO:0000155">
    <property type="term" value="F:phosphorelay sensor kinase activity"/>
    <property type="evidence" value="ECO:0007669"/>
    <property type="project" value="InterPro"/>
</dbReference>
<dbReference type="Gene3D" id="6.10.340.10">
    <property type="match status" value="1"/>
</dbReference>
<dbReference type="SUPFAM" id="SSF55874">
    <property type="entry name" value="ATPase domain of HSP90 chaperone/DNA topoisomerase II/histidine kinase"/>
    <property type="match status" value="1"/>
</dbReference>
<dbReference type="InterPro" id="IPR036890">
    <property type="entry name" value="HATPase_C_sf"/>
</dbReference>
<dbReference type="EMBL" id="JACKWY010000001">
    <property type="protein sequence ID" value="MBB6713572.1"/>
    <property type="molecule type" value="Genomic_DNA"/>
</dbReference>
<evidence type="ECO:0000313" key="18">
    <source>
        <dbReference type="Proteomes" id="UP000585258"/>
    </source>
</evidence>
<keyword evidence="10" id="KW-0067">ATP-binding</keyword>
<dbReference type="PANTHER" id="PTHR45528:SF1">
    <property type="entry name" value="SENSOR HISTIDINE KINASE CPXA"/>
    <property type="match status" value="1"/>
</dbReference>
<name>A0A7X0SC97_9CLOT</name>
<evidence type="ECO:0000256" key="12">
    <source>
        <dbReference type="ARBA" id="ARBA00023012"/>
    </source>
</evidence>
<evidence type="ECO:0000259" key="15">
    <source>
        <dbReference type="PROSITE" id="PS50109"/>
    </source>
</evidence>
<dbReference type="InterPro" id="IPR005467">
    <property type="entry name" value="His_kinase_dom"/>
</dbReference>
<evidence type="ECO:0000256" key="6">
    <source>
        <dbReference type="ARBA" id="ARBA00022679"/>
    </source>
</evidence>
<dbReference type="EC" id="2.7.13.3" evidence="3"/>
<comment type="caution">
    <text evidence="17">The sequence shown here is derived from an EMBL/GenBank/DDBJ whole genome shotgun (WGS) entry which is preliminary data.</text>
</comment>
<feature type="domain" description="HAMP" evidence="16">
    <location>
        <begin position="243"/>
        <end position="297"/>
    </location>
</feature>
<evidence type="ECO:0000256" key="1">
    <source>
        <dbReference type="ARBA" id="ARBA00000085"/>
    </source>
</evidence>
<evidence type="ECO:0000256" key="4">
    <source>
        <dbReference type="ARBA" id="ARBA00022475"/>
    </source>
</evidence>
<keyword evidence="9 17" id="KW-0418">Kinase</keyword>
<evidence type="ECO:0000256" key="5">
    <source>
        <dbReference type="ARBA" id="ARBA00022553"/>
    </source>
</evidence>
<comment type="catalytic activity">
    <reaction evidence="1">
        <text>ATP + protein L-histidine = ADP + protein N-phospho-L-histidine.</text>
        <dbReference type="EC" id="2.7.13.3"/>
    </reaction>
</comment>
<feature type="transmembrane region" description="Helical" evidence="14">
    <location>
        <begin position="218"/>
        <end position="241"/>
    </location>
</feature>
<keyword evidence="6" id="KW-0808">Transferase</keyword>
<keyword evidence="11 14" id="KW-1133">Transmembrane helix</keyword>
<dbReference type="InterPro" id="IPR050398">
    <property type="entry name" value="HssS/ArlS-like"/>
</dbReference>
<dbReference type="InterPro" id="IPR003661">
    <property type="entry name" value="HisK_dim/P_dom"/>
</dbReference>
<dbReference type="Proteomes" id="UP000585258">
    <property type="component" value="Unassembled WGS sequence"/>
</dbReference>
<comment type="subcellular location">
    <subcellularLocation>
        <location evidence="2">Cell membrane</location>
        <topology evidence="2">Multi-pass membrane protein</topology>
    </subcellularLocation>
</comment>
<evidence type="ECO:0000256" key="14">
    <source>
        <dbReference type="SAM" id="Phobius"/>
    </source>
</evidence>
<keyword evidence="8" id="KW-0547">Nucleotide-binding</keyword>
<dbReference type="PROSITE" id="PS50885">
    <property type="entry name" value="HAMP"/>
    <property type="match status" value="1"/>
</dbReference>
<dbReference type="Gene3D" id="1.10.287.130">
    <property type="match status" value="1"/>
</dbReference>
<dbReference type="InterPro" id="IPR003594">
    <property type="entry name" value="HATPase_dom"/>
</dbReference>
<dbReference type="InterPro" id="IPR036097">
    <property type="entry name" value="HisK_dim/P_sf"/>
</dbReference>
<feature type="transmembrane region" description="Helical" evidence="14">
    <location>
        <begin position="12"/>
        <end position="35"/>
    </location>
</feature>
<evidence type="ECO:0000256" key="8">
    <source>
        <dbReference type="ARBA" id="ARBA00022741"/>
    </source>
</evidence>
<dbReference type="CDD" id="cd00082">
    <property type="entry name" value="HisKA"/>
    <property type="match status" value="1"/>
</dbReference>
<dbReference type="SMART" id="SM00387">
    <property type="entry name" value="HATPase_c"/>
    <property type="match status" value="1"/>
</dbReference>
<dbReference type="GO" id="GO:0005886">
    <property type="term" value="C:plasma membrane"/>
    <property type="evidence" value="ECO:0007669"/>
    <property type="project" value="UniProtKB-SubCell"/>
</dbReference>
<keyword evidence="12" id="KW-0902">Two-component regulatory system</keyword>
<evidence type="ECO:0000313" key="17">
    <source>
        <dbReference type="EMBL" id="MBB6713572.1"/>
    </source>
</evidence>
<dbReference type="SUPFAM" id="SSF47384">
    <property type="entry name" value="Homodimeric domain of signal transducing histidine kinase"/>
    <property type="match status" value="1"/>
</dbReference>